<evidence type="ECO:0000259" key="4">
    <source>
        <dbReference type="PROSITE" id="PS50893"/>
    </source>
</evidence>
<keyword evidence="3" id="KW-0067">ATP-binding</keyword>
<evidence type="ECO:0000313" key="5">
    <source>
        <dbReference type="EMBL" id="ADR37089.1"/>
    </source>
</evidence>
<dbReference type="EC" id="3.6.3.30" evidence="5"/>
<dbReference type="PANTHER" id="PTHR42781:SF4">
    <property type="entry name" value="SPERMIDINE_PUTRESCINE IMPORT ATP-BINDING PROTEIN POTA"/>
    <property type="match status" value="1"/>
</dbReference>
<evidence type="ECO:0000256" key="1">
    <source>
        <dbReference type="ARBA" id="ARBA00022448"/>
    </source>
</evidence>
<reference evidence="5 6" key="2">
    <citation type="journal article" date="2011" name="Stand. Genomic Sci.">
        <title>Complete genome sequence of Oceanithermus profundus type strain (506).</title>
        <authorList>
            <person name="Pati A."/>
            <person name="Zhang X."/>
            <person name="Lapidus A."/>
            <person name="Nolan M."/>
            <person name="Lucas S."/>
            <person name="Del Rio T.G."/>
            <person name="Tice H."/>
            <person name="Cheng J.F."/>
            <person name="Tapia R."/>
            <person name="Han C."/>
            <person name="Goodwin L."/>
            <person name="Pitluck S."/>
            <person name="Liolios K."/>
            <person name="Pagani I."/>
            <person name="Ivanova N."/>
            <person name="Mavromatis K."/>
            <person name="Chen A."/>
            <person name="Palaniappan K."/>
            <person name="Hauser L."/>
            <person name="Jeffries C.D."/>
            <person name="Brambilla E.M."/>
            <person name="Rohl A."/>
            <person name="Mwirichia R."/>
            <person name="Rohde M."/>
            <person name="Tindall B.J."/>
            <person name="Sikorski J."/>
            <person name="Wirth R."/>
            <person name="Goker M."/>
            <person name="Woyke T."/>
            <person name="Detter J.C."/>
            <person name="Bristow J."/>
            <person name="Eisen J.A."/>
            <person name="Markowitz V."/>
            <person name="Hugenholtz P."/>
            <person name="Kyrpides N.C."/>
            <person name="Klenk H.P."/>
            <person name="Land M."/>
        </authorList>
    </citation>
    <scope>NUCLEOTIDE SEQUENCE [LARGE SCALE GENOMIC DNA]</scope>
    <source>
        <strain evidence="6">DSM 14977 / NBRC 100410 / VKM B-2274 / 506</strain>
    </source>
</reference>
<dbReference type="Pfam" id="PF08402">
    <property type="entry name" value="TOBE_2"/>
    <property type="match status" value="1"/>
</dbReference>
<dbReference type="GO" id="GO:0016887">
    <property type="term" value="F:ATP hydrolysis activity"/>
    <property type="evidence" value="ECO:0007669"/>
    <property type="project" value="InterPro"/>
</dbReference>
<dbReference type="InterPro" id="IPR003439">
    <property type="entry name" value="ABC_transporter-like_ATP-bd"/>
</dbReference>
<dbReference type="InterPro" id="IPR027417">
    <property type="entry name" value="P-loop_NTPase"/>
</dbReference>
<dbReference type="KEGG" id="opr:Ocepr_1636"/>
<proteinExistence type="predicted"/>
<keyword evidence="5" id="KW-0378">Hydrolase</keyword>
<dbReference type="FunFam" id="3.40.50.300:FF:000425">
    <property type="entry name" value="Probable ABC transporter, ATP-binding subunit"/>
    <property type="match status" value="1"/>
</dbReference>
<dbReference type="Gene3D" id="3.40.50.300">
    <property type="entry name" value="P-loop containing nucleotide triphosphate hydrolases"/>
    <property type="match status" value="1"/>
</dbReference>
<dbReference type="GO" id="GO:0022857">
    <property type="term" value="F:transmembrane transporter activity"/>
    <property type="evidence" value="ECO:0007669"/>
    <property type="project" value="InterPro"/>
</dbReference>
<dbReference type="PROSITE" id="PS00211">
    <property type="entry name" value="ABC_TRANSPORTER_1"/>
    <property type="match status" value="1"/>
</dbReference>
<reference evidence="6" key="1">
    <citation type="submission" date="2010-11" db="EMBL/GenBank/DDBJ databases">
        <title>The complete sequence of chromosome of Oceanithermus profundus DSM 14977.</title>
        <authorList>
            <consortium name="US DOE Joint Genome Institute (JGI-PGF)"/>
            <person name="Lucas S."/>
            <person name="Copeland A."/>
            <person name="Lapidus A."/>
            <person name="Bruce D."/>
            <person name="Goodwin L."/>
            <person name="Pitluck S."/>
            <person name="Kyrpides N."/>
            <person name="Mavromatis K."/>
            <person name="Pagani I."/>
            <person name="Ivanova N."/>
            <person name="Zhang X."/>
            <person name="Brettin T."/>
            <person name="Detter J.C."/>
            <person name="Tapia R."/>
            <person name="Han C."/>
            <person name="Land M."/>
            <person name="Hauser L."/>
            <person name="Markowitz V."/>
            <person name="Cheng J.-F."/>
            <person name="Hugenholtz P."/>
            <person name="Woyke T."/>
            <person name="Wu D."/>
            <person name="Tindall B."/>
            <person name="Faehnrich R."/>
            <person name="Brambilla E."/>
            <person name="Klenk H.-P."/>
            <person name="Eisen J.A."/>
        </authorList>
    </citation>
    <scope>NUCLEOTIDE SEQUENCE [LARGE SCALE GENOMIC DNA]</scope>
    <source>
        <strain evidence="6">DSM 14977 / NBRC 100410 / VKM B-2274 / 506</strain>
    </source>
</reference>
<keyword evidence="1" id="KW-0813">Transport</keyword>
<dbReference type="InterPro" id="IPR008995">
    <property type="entry name" value="Mo/tungstate-bd_C_term_dom"/>
</dbReference>
<evidence type="ECO:0000313" key="6">
    <source>
        <dbReference type="Proteomes" id="UP000008722"/>
    </source>
</evidence>
<dbReference type="RefSeq" id="WP_013458259.1">
    <property type="nucleotide sequence ID" value="NC_014761.1"/>
</dbReference>
<dbReference type="GO" id="GO:0015697">
    <property type="term" value="P:quaternary ammonium group transport"/>
    <property type="evidence" value="ECO:0007669"/>
    <property type="project" value="UniProtKB-ARBA"/>
</dbReference>
<dbReference type="SUPFAM" id="SSF50331">
    <property type="entry name" value="MOP-like"/>
    <property type="match status" value="1"/>
</dbReference>
<dbReference type="STRING" id="670487.Ocepr_1636"/>
<dbReference type="InterPro" id="IPR017871">
    <property type="entry name" value="ABC_transporter-like_CS"/>
</dbReference>
<dbReference type="OrthoDB" id="25822at2"/>
<dbReference type="GO" id="GO:0043190">
    <property type="term" value="C:ATP-binding cassette (ABC) transporter complex"/>
    <property type="evidence" value="ECO:0007669"/>
    <property type="project" value="InterPro"/>
</dbReference>
<gene>
    <name evidence="5" type="ordered locus">Ocepr_1636</name>
</gene>
<dbReference type="PANTHER" id="PTHR42781">
    <property type="entry name" value="SPERMIDINE/PUTRESCINE IMPORT ATP-BINDING PROTEIN POTA"/>
    <property type="match status" value="1"/>
</dbReference>
<name>E4U9J3_OCEP5</name>
<dbReference type="InterPro" id="IPR003593">
    <property type="entry name" value="AAA+_ATPase"/>
</dbReference>
<dbReference type="InterPro" id="IPR050093">
    <property type="entry name" value="ABC_SmlMolc_Importer"/>
</dbReference>
<evidence type="ECO:0000256" key="3">
    <source>
        <dbReference type="ARBA" id="ARBA00022840"/>
    </source>
</evidence>
<feature type="domain" description="ABC transporter" evidence="4">
    <location>
        <begin position="4"/>
        <end position="236"/>
    </location>
</feature>
<keyword evidence="6" id="KW-1185">Reference proteome</keyword>
<dbReference type="EMBL" id="CP002361">
    <property type="protein sequence ID" value="ADR37089.1"/>
    <property type="molecule type" value="Genomic_DNA"/>
</dbReference>
<accession>E4U9J3</accession>
<dbReference type="SUPFAM" id="SSF52540">
    <property type="entry name" value="P-loop containing nucleoside triphosphate hydrolases"/>
    <property type="match status" value="1"/>
</dbReference>
<evidence type="ECO:0000256" key="2">
    <source>
        <dbReference type="ARBA" id="ARBA00022741"/>
    </source>
</evidence>
<dbReference type="AlphaFoldDB" id="E4U9J3"/>
<organism evidence="5 6">
    <name type="scientific">Oceanithermus profundus (strain DSM 14977 / NBRC 100410 / VKM B-2274 / 506)</name>
    <dbReference type="NCBI Taxonomy" id="670487"/>
    <lineage>
        <taxon>Bacteria</taxon>
        <taxon>Thermotogati</taxon>
        <taxon>Deinococcota</taxon>
        <taxon>Deinococci</taxon>
        <taxon>Thermales</taxon>
        <taxon>Thermaceae</taxon>
        <taxon>Oceanithermus</taxon>
    </lineage>
</organism>
<dbReference type="Gene3D" id="2.40.50.100">
    <property type="match status" value="1"/>
</dbReference>
<sequence length="343" mass="38013">MSLLEVRELTKRYGRRTAVEDLSFALDAGEILALLGPSGSGKTTTLRLIAGFERPDGGWLRLDGRLLGTPGRQLPPERRGIGYVFQEYVLFPHLNVYENVAFGLRRIPARERRERTQRVLEQVGLTAFARRYPHELSGGQQQRVALARALAPEPRLVLLDEPFSSLDAALREGTRSEVLGLLRRRGVGTLLVTHDQEEALAAADRIAVLREGRIEQIGTPEEVYHRPRTAFVAHFLGSTNLLSGTARGRVADTPLGPIELDRAAEGRVLLSLRPEHLELGAEGAPVVVEARYFKGHDVTLQVRGPAGSFRVQADYRLPFRPGDAARLRARERAVVLASPAERR</sequence>
<dbReference type="Proteomes" id="UP000008722">
    <property type="component" value="Chromosome"/>
</dbReference>
<protein>
    <submittedName>
        <fullName evidence="5">ABC transporter related protein</fullName>
        <ecNumber evidence="5">3.6.3.30</ecNumber>
    </submittedName>
</protein>
<dbReference type="GO" id="GO:0005524">
    <property type="term" value="F:ATP binding"/>
    <property type="evidence" value="ECO:0007669"/>
    <property type="project" value="UniProtKB-KW"/>
</dbReference>
<keyword evidence="2" id="KW-0547">Nucleotide-binding</keyword>
<dbReference type="HOGENOM" id="CLU_000604_1_1_0"/>
<dbReference type="eggNOG" id="COG3842">
    <property type="taxonomic scope" value="Bacteria"/>
</dbReference>
<dbReference type="SMART" id="SM00382">
    <property type="entry name" value="AAA"/>
    <property type="match status" value="1"/>
</dbReference>
<dbReference type="Pfam" id="PF00005">
    <property type="entry name" value="ABC_tran"/>
    <property type="match status" value="1"/>
</dbReference>
<dbReference type="PROSITE" id="PS50893">
    <property type="entry name" value="ABC_TRANSPORTER_2"/>
    <property type="match status" value="1"/>
</dbReference>
<dbReference type="InterPro" id="IPR013611">
    <property type="entry name" value="Transp-assoc_OB_typ2"/>
</dbReference>